<dbReference type="SUPFAM" id="SSF49265">
    <property type="entry name" value="Fibronectin type III"/>
    <property type="match status" value="1"/>
</dbReference>
<evidence type="ECO:0000313" key="3">
    <source>
        <dbReference type="EMBL" id="NEW08694.1"/>
    </source>
</evidence>
<dbReference type="EMBL" id="JAAIKC010000010">
    <property type="protein sequence ID" value="NEW08694.1"/>
    <property type="molecule type" value="Genomic_DNA"/>
</dbReference>
<proteinExistence type="predicted"/>
<feature type="domain" description="PKD" evidence="2">
    <location>
        <begin position="2211"/>
        <end position="2264"/>
    </location>
</feature>
<dbReference type="InterPro" id="IPR000601">
    <property type="entry name" value="PKD_dom"/>
</dbReference>
<dbReference type="InterPro" id="IPR022409">
    <property type="entry name" value="PKD/Chitinase_dom"/>
</dbReference>
<gene>
    <name evidence="3" type="ORF">GK047_22105</name>
</gene>
<dbReference type="Pfam" id="PF25788">
    <property type="entry name" value="Ig_Rha78A_N"/>
    <property type="match status" value="1"/>
</dbReference>
<organism evidence="3">
    <name type="scientific">Paenibacillus sp. SYP-B3998</name>
    <dbReference type="NCBI Taxonomy" id="2678564"/>
    <lineage>
        <taxon>Bacteria</taxon>
        <taxon>Bacillati</taxon>
        <taxon>Bacillota</taxon>
        <taxon>Bacilli</taxon>
        <taxon>Bacillales</taxon>
        <taxon>Paenibacillaceae</taxon>
        <taxon>Paenibacillus</taxon>
    </lineage>
</organism>
<feature type="region of interest" description="Disordered" evidence="1">
    <location>
        <begin position="154"/>
        <end position="173"/>
    </location>
</feature>
<dbReference type="PROSITE" id="PS50093">
    <property type="entry name" value="PKD"/>
    <property type="match status" value="1"/>
</dbReference>
<dbReference type="SUPFAM" id="SSF49299">
    <property type="entry name" value="PKD domain"/>
    <property type="match status" value="1"/>
</dbReference>
<protein>
    <submittedName>
        <fullName evidence="3">PKD domain-containing protein</fullName>
    </submittedName>
</protein>
<sequence length="2406" mass="267146">MIAVELTSSLDFGYFVRAAAFSSKTVEVDINYETDMIDQVQEPYFFSKTSTAYGVVDITSNKIPLGKVIKKIEQQMLDGSYMDVTPSAAINQPSYAGRLEELRGVSEAISSIGNTSALGYYAWYRYVPGGSAGVNWYADLIGDDGISHNVNCGPSKGKPDSNHKYTNPSDTDDISGTIMPHFPDCRSSDFNTTLGNSLSLTADINADYTTIDGIIVNPVAALPFTSSHADIMRDKIIYGPSNLGSGKSDESTITIVEDPKPIGSDASKFKVLFNQDFNFQDDYNTTTDKGFTSSKELGSPPNGAKILVYYFAFKVNVFSKTHRYSTKARVTYDDMPTDANLGGINFTPGCVQKDVSKSFDFSFTNSGSNPITAAFNVKIMVDGTEIKTIPYNVLAGGATATGSFTKTFSSEQSLSIILDSMPGEKNTSDNARVFPISPQTTCTIDNGPEVITGDFHLEKTKMMFGQSNSVLPDNVSVSGGAGCKMTQFGYVFSQGSLIDDTVGITSVPSTQGFTGPPYPRGMGEGFVDVTMKIVTSCGTTKVVGPKSFEITVASGNHAPIFQPGWFNGNNVNRYPSIDEAVLGDYIDLGIIQDRFAKPETPYDPEGDGIVYSWDFKGSSDPFIRKLDTDFGFWEHDEHFKRIKADVLGIHTAYVTGMDTRGAKTERKPATITIVEPNPVAVCTAPAEVKANHPLAVDAIHSGKSRSPVNGRTIDHSKDIWINKLNAYPNASSGDVTVNVTLSKVTDNTGLESRNPSTCSIIVHPDLPPVAKIIAPSLGIRGDEYDVLNDSSSVDGDPITVVEYKMKYDANNNGFDDDSWVSISGTNPKYIFKPDKVGKYQFYLKVIEQYGASAEAVSTTMNVINQAPKVSFDLIGNSPNPDPKPSTLYTAGDILKFWSLFHTNTTQQLKNRSYMWHNMQGSLLAGLGKGADEQTWGVNTVRSMGTFVSAQAYTTTLNDMGYGKNGLSPYKPMISPTAGYSQPLFFPTENGDPGGAVPGGTLLQSDKIHIYFSDGNYVDKFSRFYALNKSKIGRYTNKIVWTPNPWGGPATGLLTHHWLDGNPYDYVIKTPSYNDPVIKKEVVVPFYPQGTSFPVEGTKTVSEIPPSQSSYYFAENNIYQVFSKETPRFVYYDNDSDHGGIKNAYNSLTMACSYRALDGSLIRCFDVAPKATQFIIKGPNLVVLNDKSLGYSGQTGIDTIVYDVNGNLIDSNEFQTNSAAFPVTYEMKSYYRPTNSYYSYVPARYDTASCSYRNYYNTQTYKGLDNDYYVYQIRECTASNGTPLQSNHITSVNYPQLEVGIYVAKFDKDNKLVWRARTGGNAMSYSSSMNSDYQDNIQTMIVNPFANQIITKTMYNFSNLWSDETHTNVFNTIDMASGAVWGAGNVNPITPNFHINTNENYVYGSCANTIYGNCSDLSTGEGKVITGSYGVVSGETKLVSTKAFSEYLGDGLLVSAYMYNQWITGNSSPPYGGTYLYMDKGDPVISEPKIPRFQLGQYKSNYELKDTEFSFDLKSEQTNVDKELFGFSFRMQDGMNRYALEWDGSNVYVSKYQAGIRTVLMSSDFIILDHKKYSVKIRMINNELFVFINNVNYFKMSDITFSKGYFGPFSNKSFVTYSAIASKSINETDVWSGDYVIIDEHTGENELNYDNIHFDDPENDPIAGTYEWGYMHMPMFLNNQGVSSLSGKSFSSGQMHFDKVGKYEVSLKAKDDPHPAINYKYPDLTFNAYRENSNTYKKTIIAHRRPIAEFSHIVDDDGNVHWSQSSYDPDRYNPATGEFSPGYEVNKGIFQERYYYIDPDGKLVSEQLKTATKAGTYLVGLQVKDEYGAWSYNTEHTLEIAVKPNHKPMVQLISYNGTEDVPAYAGQNSDPLLQWKQIDTDPDTTFTAYEVEVYYKALSGRDVGKTIRYITTGQKAGISKLELGSFQNGSGYANQDKKFYWRVRVKDETAWSEWSEYGWFQTNRPPVAMLTYPTGTLASPTFMDSLTPTISWNQSDPDSDAILYFEVETKDENGNLVTSASTIKYAYSNNASGSFNVTEPLTNGEKYQVRVRVEDSHLTWSEWTNVGWMVANRPPTAIMRVPDGTQANPTHIQTVRPTLQWSQIDQDAGTVFTYFQIQITNEANDTIVLDTGSYSQNTASTLGYWTVDRDLPAGQKLRVRVRVFDGHAWSDYSPQTWLYINRAPSVDFDWSPKPVWEGDRVQINNLSIDLDGDDLAYEWKVQDPNLITSTFTSKNIAYPFNQPGNYQVSLTVTDGYLSATSTKSIPAAPLTIQSDVNYTEKWLALHEKNGDQTVLAPKDFYSGEIFVVSSRSSSAPVDEVTAWMDTTGLDGHSLYVTQKLTVSLENGTFYSGDLFDIRFQSYAEGLPPGLQMIHFRIRYRNGVVKTEDIPVNMIGNVNKSVGVHRVQ</sequence>
<dbReference type="SMART" id="SM00089">
    <property type="entry name" value="PKD"/>
    <property type="match status" value="1"/>
</dbReference>
<reference evidence="3" key="1">
    <citation type="submission" date="2020-02" db="EMBL/GenBank/DDBJ databases">
        <authorList>
            <person name="Shen X.-R."/>
            <person name="Zhang Y.-X."/>
        </authorList>
    </citation>
    <scope>NUCLEOTIDE SEQUENCE</scope>
    <source>
        <strain evidence="3">SYP-B3998</strain>
    </source>
</reference>
<evidence type="ECO:0000256" key="1">
    <source>
        <dbReference type="SAM" id="MobiDB-lite"/>
    </source>
</evidence>
<dbReference type="InterPro" id="IPR013783">
    <property type="entry name" value="Ig-like_fold"/>
</dbReference>
<dbReference type="InterPro" id="IPR003961">
    <property type="entry name" value="FN3_dom"/>
</dbReference>
<dbReference type="InterPro" id="IPR036116">
    <property type="entry name" value="FN3_sf"/>
</dbReference>
<comment type="caution">
    <text evidence="3">The sequence shown here is derived from an EMBL/GenBank/DDBJ whole genome shotgun (WGS) entry which is preliminary data.</text>
</comment>
<dbReference type="RefSeq" id="WP_163951801.1">
    <property type="nucleotide sequence ID" value="NZ_JAAIKC010000010.1"/>
</dbReference>
<evidence type="ECO:0000259" key="2">
    <source>
        <dbReference type="PROSITE" id="PS50093"/>
    </source>
</evidence>
<accession>A0A6G4A426</accession>
<dbReference type="CDD" id="cd00063">
    <property type="entry name" value="FN3"/>
    <property type="match status" value="1"/>
</dbReference>
<dbReference type="InterPro" id="IPR035986">
    <property type="entry name" value="PKD_dom_sf"/>
</dbReference>
<dbReference type="Pfam" id="PF18911">
    <property type="entry name" value="PKD_4"/>
    <property type="match status" value="1"/>
</dbReference>
<dbReference type="CDD" id="cd00146">
    <property type="entry name" value="PKD"/>
    <property type="match status" value="1"/>
</dbReference>
<dbReference type="Gene3D" id="2.60.40.10">
    <property type="entry name" value="Immunoglobulins"/>
    <property type="match status" value="5"/>
</dbReference>
<name>A0A6G4A426_9BACL</name>
<dbReference type="Gene3D" id="2.60.120.560">
    <property type="entry name" value="Exo-inulinase, domain 1"/>
    <property type="match status" value="1"/>
</dbReference>